<evidence type="ECO:0000256" key="9">
    <source>
        <dbReference type="ARBA" id="ARBA00022842"/>
    </source>
</evidence>
<dbReference type="GO" id="GO:0004826">
    <property type="term" value="F:phenylalanine-tRNA ligase activity"/>
    <property type="evidence" value="ECO:0007669"/>
    <property type="project" value="UniProtKB-UniRule"/>
</dbReference>
<dbReference type="AlphaFoldDB" id="A0A4Y9FEN1"/>
<dbReference type="PROSITE" id="PS50862">
    <property type="entry name" value="AA_TRNA_LIGASE_II"/>
    <property type="match status" value="1"/>
</dbReference>
<reference evidence="16 17" key="1">
    <citation type="submission" date="2019-03" db="EMBL/GenBank/DDBJ databases">
        <title>Thermus tengchongensis species for the arsenic transformation mechanism.</title>
        <authorList>
            <person name="Yuan G.C."/>
        </authorList>
    </citation>
    <scope>NUCLEOTIDE SEQUENCE [LARGE SCALE GENOMIC DNA]</scope>
    <source>
        <strain evidence="16 17">15W</strain>
    </source>
</reference>
<dbReference type="GO" id="GO:0000287">
    <property type="term" value="F:magnesium ion binding"/>
    <property type="evidence" value="ECO:0007669"/>
    <property type="project" value="UniProtKB-UniRule"/>
</dbReference>
<dbReference type="CDD" id="cd00496">
    <property type="entry name" value="PheRS_alpha_core"/>
    <property type="match status" value="1"/>
</dbReference>
<evidence type="ECO:0000256" key="2">
    <source>
        <dbReference type="ARBA" id="ARBA00010207"/>
    </source>
</evidence>
<sequence>MRELEQEALAAIREAQDLEALKTLKARYLGKKGLLTQEMKALASLPLEERKAKGQALNALKEAIERALEEREKALVEEALQRALERERQDVSLPGVEVFTGGLHPITLMERELVEIFRSLGYQAVEGPEVESEFFNFDALNIPEHHPARDMWDTFWLEGEEHSLPGPLGEEVRGRLLLRTHTSPMQVRYMVAHTPPFRIVVPGRVFRFEQTDATHEAVFHQLEGLVVGEGITMAHLKGAIYELAQALYGPESRVRFQPVYFPFVEPGAQFVIWWPEGGKWLELGGAGMVHPKVFQAVDAYRKTLGLPPAYEGVTGFAFGLGIERLAMLRYGIPDIRYFFGGRLKFLEQFRGVL</sequence>
<comment type="similarity">
    <text evidence="2 13">Belongs to the class-II aminoacyl-tRNA synthetase family. Phe-tRNA synthetase alpha subunit type 1 subfamily.</text>
</comment>
<dbReference type="SUPFAM" id="SSF46589">
    <property type="entry name" value="tRNA-binding arm"/>
    <property type="match status" value="1"/>
</dbReference>
<dbReference type="Gene3D" id="3.30.930.10">
    <property type="entry name" value="Bira Bifunctional Protein, Domain 2"/>
    <property type="match status" value="1"/>
</dbReference>
<evidence type="ECO:0000259" key="15">
    <source>
        <dbReference type="PROSITE" id="PS50862"/>
    </source>
</evidence>
<evidence type="ECO:0000256" key="12">
    <source>
        <dbReference type="ARBA" id="ARBA00049255"/>
    </source>
</evidence>
<dbReference type="GO" id="GO:0006432">
    <property type="term" value="P:phenylalanyl-tRNA aminoacylation"/>
    <property type="evidence" value="ECO:0007669"/>
    <property type="project" value="UniProtKB-UniRule"/>
</dbReference>
<keyword evidence="14" id="KW-0175">Coiled coil</keyword>
<protein>
    <recommendedName>
        <fullName evidence="13">Phenylalanine--tRNA ligase alpha subunit</fullName>
        <ecNumber evidence="13">6.1.1.20</ecNumber>
    </recommendedName>
    <alternativeName>
        <fullName evidence="13">Phenylalanyl-tRNA synthetase alpha subunit</fullName>
        <shortName evidence="13">PheRS</shortName>
    </alternativeName>
</protein>
<evidence type="ECO:0000256" key="4">
    <source>
        <dbReference type="ARBA" id="ARBA00022490"/>
    </source>
</evidence>
<feature type="coiled-coil region" evidence="14">
    <location>
        <begin position="50"/>
        <end position="86"/>
    </location>
</feature>
<evidence type="ECO:0000313" key="16">
    <source>
        <dbReference type="EMBL" id="TFU27644.1"/>
    </source>
</evidence>
<comment type="subunit">
    <text evidence="3 13">Tetramer of two alpha and two beta subunits.</text>
</comment>
<dbReference type="Pfam" id="PF02912">
    <property type="entry name" value="Phe_tRNA-synt_N"/>
    <property type="match status" value="1"/>
</dbReference>
<dbReference type="InterPro" id="IPR004529">
    <property type="entry name" value="Phe-tRNA-synth_IIc_asu"/>
</dbReference>
<dbReference type="Proteomes" id="UP000297668">
    <property type="component" value="Unassembled WGS sequence"/>
</dbReference>
<dbReference type="InterPro" id="IPR006195">
    <property type="entry name" value="aa-tRNA-synth_II"/>
</dbReference>
<feature type="domain" description="Aminoacyl-transfer RNA synthetases class-II family profile" evidence="15">
    <location>
        <begin position="85"/>
        <end position="347"/>
    </location>
</feature>
<proteinExistence type="inferred from homology"/>
<evidence type="ECO:0000256" key="13">
    <source>
        <dbReference type="HAMAP-Rule" id="MF_00281"/>
    </source>
</evidence>
<dbReference type="InterPro" id="IPR045864">
    <property type="entry name" value="aa-tRNA-synth_II/BPL/LPL"/>
</dbReference>
<dbReference type="InterPro" id="IPR022911">
    <property type="entry name" value="Phe_tRNA_ligase_alpha1_bac"/>
</dbReference>
<evidence type="ECO:0000256" key="14">
    <source>
        <dbReference type="SAM" id="Coils"/>
    </source>
</evidence>
<accession>A0A4Y9FEN1</accession>
<comment type="subcellular location">
    <subcellularLocation>
        <location evidence="1 13">Cytoplasm</location>
    </subcellularLocation>
</comment>
<dbReference type="NCBIfam" id="TIGR00468">
    <property type="entry name" value="pheS"/>
    <property type="match status" value="1"/>
</dbReference>
<dbReference type="GO" id="GO:0005737">
    <property type="term" value="C:cytoplasm"/>
    <property type="evidence" value="ECO:0007669"/>
    <property type="project" value="UniProtKB-SubCell"/>
</dbReference>
<comment type="cofactor">
    <cofactor evidence="13">
        <name>Mg(2+)</name>
        <dbReference type="ChEBI" id="CHEBI:18420"/>
    </cofactor>
    <text evidence="13">Binds 2 magnesium ions per tetramer.</text>
</comment>
<keyword evidence="6 13" id="KW-0479">Metal-binding</keyword>
<evidence type="ECO:0000256" key="1">
    <source>
        <dbReference type="ARBA" id="ARBA00004496"/>
    </source>
</evidence>
<evidence type="ECO:0000256" key="3">
    <source>
        <dbReference type="ARBA" id="ARBA00011209"/>
    </source>
</evidence>
<dbReference type="SUPFAM" id="SSF55681">
    <property type="entry name" value="Class II aaRS and biotin synthetases"/>
    <property type="match status" value="1"/>
</dbReference>
<evidence type="ECO:0000256" key="10">
    <source>
        <dbReference type="ARBA" id="ARBA00022917"/>
    </source>
</evidence>
<dbReference type="InterPro" id="IPR010978">
    <property type="entry name" value="tRNA-bd_arm"/>
</dbReference>
<keyword evidence="11 13" id="KW-0030">Aminoacyl-tRNA synthetase</keyword>
<dbReference type="EC" id="6.1.1.20" evidence="13"/>
<evidence type="ECO:0000256" key="6">
    <source>
        <dbReference type="ARBA" id="ARBA00022723"/>
    </source>
</evidence>
<dbReference type="RefSeq" id="WP_135259236.1">
    <property type="nucleotide sequence ID" value="NZ_SJZF01000001.1"/>
</dbReference>
<dbReference type="PANTHER" id="PTHR11538:SF41">
    <property type="entry name" value="PHENYLALANINE--TRNA LIGASE, MITOCHONDRIAL"/>
    <property type="match status" value="1"/>
</dbReference>
<dbReference type="Pfam" id="PF01409">
    <property type="entry name" value="tRNA-synt_2d"/>
    <property type="match status" value="1"/>
</dbReference>
<evidence type="ECO:0000256" key="8">
    <source>
        <dbReference type="ARBA" id="ARBA00022840"/>
    </source>
</evidence>
<dbReference type="GO" id="GO:0000049">
    <property type="term" value="F:tRNA binding"/>
    <property type="evidence" value="ECO:0007669"/>
    <property type="project" value="InterPro"/>
</dbReference>
<gene>
    <name evidence="13" type="primary">pheS</name>
    <name evidence="16" type="ORF">E0687_00205</name>
</gene>
<comment type="catalytic activity">
    <reaction evidence="12 13">
        <text>tRNA(Phe) + L-phenylalanine + ATP = L-phenylalanyl-tRNA(Phe) + AMP + diphosphate + H(+)</text>
        <dbReference type="Rhea" id="RHEA:19413"/>
        <dbReference type="Rhea" id="RHEA-COMP:9668"/>
        <dbReference type="Rhea" id="RHEA-COMP:9699"/>
        <dbReference type="ChEBI" id="CHEBI:15378"/>
        <dbReference type="ChEBI" id="CHEBI:30616"/>
        <dbReference type="ChEBI" id="CHEBI:33019"/>
        <dbReference type="ChEBI" id="CHEBI:58095"/>
        <dbReference type="ChEBI" id="CHEBI:78442"/>
        <dbReference type="ChEBI" id="CHEBI:78531"/>
        <dbReference type="ChEBI" id="CHEBI:456215"/>
        <dbReference type="EC" id="6.1.1.20"/>
    </reaction>
</comment>
<keyword evidence="8 13" id="KW-0067">ATP-binding</keyword>
<evidence type="ECO:0000313" key="17">
    <source>
        <dbReference type="Proteomes" id="UP000297668"/>
    </source>
</evidence>
<organism evidence="16 17">
    <name type="scientific">Thermus tengchongensis</name>
    <dbReference type="NCBI Taxonomy" id="1214928"/>
    <lineage>
        <taxon>Bacteria</taxon>
        <taxon>Thermotogati</taxon>
        <taxon>Deinococcota</taxon>
        <taxon>Deinococci</taxon>
        <taxon>Thermales</taxon>
        <taxon>Thermaceae</taxon>
        <taxon>Thermus</taxon>
    </lineage>
</organism>
<comment type="caution">
    <text evidence="16">The sequence shown here is derived from an EMBL/GenBank/DDBJ whole genome shotgun (WGS) entry which is preliminary data.</text>
</comment>
<keyword evidence="4 13" id="KW-0963">Cytoplasm</keyword>
<evidence type="ECO:0000256" key="7">
    <source>
        <dbReference type="ARBA" id="ARBA00022741"/>
    </source>
</evidence>
<evidence type="ECO:0000256" key="5">
    <source>
        <dbReference type="ARBA" id="ARBA00022598"/>
    </source>
</evidence>
<dbReference type="GO" id="GO:0005524">
    <property type="term" value="F:ATP binding"/>
    <property type="evidence" value="ECO:0007669"/>
    <property type="project" value="UniProtKB-UniRule"/>
</dbReference>
<keyword evidence="9 13" id="KW-0460">Magnesium</keyword>
<keyword evidence="7 13" id="KW-0547">Nucleotide-binding</keyword>
<keyword evidence="5 13" id="KW-0436">Ligase</keyword>
<keyword evidence="10 13" id="KW-0648">Protein biosynthesis</keyword>
<dbReference type="EMBL" id="SJZF01000001">
    <property type="protein sequence ID" value="TFU27644.1"/>
    <property type="molecule type" value="Genomic_DNA"/>
</dbReference>
<dbReference type="InterPro" id="IPR002319">
    <property type="entry name" value="Phenylalanyl-tRNA_Synthase"/>
</dbReference>
<dbReference type="HAMAP" id="MF_00281">
    <property type="entry name" value="Phe_tRNA_synth_alpha1"/>
    <property type="match status" value="1"/>
</dbReference>
<name>A0A4Y9FEN1_9DEIN</name>
<feature type="binding site" evidence="13">
    <location>
        <position position="265"/>
    </location>
    <ligand>
        <name>Mg(2+)</name>
        <dbReference type="ChEBI" id="CHEBI:18420"/>
        <note>shared with beta subunit</note>
    </ligand>
</feature>
<evidence type="ECO:0000256" key="11">
    <source>
        <dbReference type="ARBA" id="ARBA00023146"/>
    </source>
</evidence>
<dbReference type="PANTHER" id="PTHR11538">
    <property type="entry name" value="PHENYLALANYL-TRNA SYNTHETASE"/>
    <property type="match status" value="1"/>
</dbReference>
<dbReference type="InterPro" id="IPR004188">
    <property type="entry name" value="Phe-tRNA_ligase_II_N"/>
</dbReference>